<proteinExistence type="predicted"/>
<keyword evidence="3" id="KW-1185">Reference proteome</keyword>
<feature type="transmembrane region" description="Helical" evidence="1">
    <location>
        <begin position="6"/>
        <end position="25"/>
    </location>
</feature>
<evidence type="ECO:0000313" key="2">
    <source>
        <dbReference type="EMBL" id="MFC1849789.1"/>
    </source>
</evidence>
<reference evidence="2 3" key="1">
    <citation type="submission" date="2024-09" db="EMBL/GenBank/DDBJ databases">
        <title>Laminarin stimulates single cell rates of sulfate reduction while oxygen inhibits transcriptomic activity in coastal marine sediment.</title>
        <authorList>
            <person name="Lindsay M."/>
            <person name="Orcutt B."/>
            <person name="Emerson D."/>
            <person name="Stepanauskas R."/>
            <person name="D'Angelo T."/>
        </authorList>
    </citation>
    <scope>NUCLEOTIDE SEQUENCE [LARGE SCALE GENOMIC DNA]</scope>
    <source>
        <strain evidence="2">SAG AM-311-K15</strain>
    </source>
</reference>
<feature type="transmembrane region" description="Helical" evidence="1">
    <location>
        <begin position="65"/>
        <end position="84"/>
    </location>
</feature>
<organism evidence="2 3">
    <name type="scientific">candidate division CSSED10-310 bacterium</name>
    <dbReference type="NCBI Taxonomy" id="2855610"/>
    <lineage>
        <taxon>Bacteria</taxon>
        <taxon>Bacteria division CSSED10-310</taxon>
    </lineage>
</organism>
<evidence type="ECO:0000313" key="3">
    <source>
        <dbReference type="Proteomes" id="UP001594351"/>
    </source>
</evidence>
<keyword evidence="1" id="KW-0472">Membrane</keyword>
<protein>
    <recommendedName>
        <fullName evidence="4">NnrU domain-containing protein</fullName>
    </recommendedName>
</protein>
<keyword evidence="1" id="KW-0812">Transmembrane</keyword>
<evidence type="ECO:0000256" key="1">
    <source>
        <dbReference type="SAM" id="Phobius"/>
    </source>
</evidence>
<sequence length="102" mass="11492">MILFTKIFVFGVGMYLSLHLTAALYRSFDLWYMIGKAYRRVIGGILVWGGITLALFLLFPAHLRLAFGLGLLSFFLLYLSAHVLDGPLNRLAAKDRLKQGDL</sequence>
<keyword evidence="1" id="KW-1133">Transmembrane helix</keyword>
<dbReference type="EMBL" id="JBHPBY010000059">
    <property type="protein sequence ID" value="MFC1849789.1"/>
    <property type="molecule type" value="Genomic_DNA"/>
</dbReference>
<dbReference type="Proteomes" id="UP001594351">
    <property type="component" value="Unassembled WGS sequence"/>
</dbReference>
<feature type="transmembrane region" description="Helical" evidence="1">
    <location>
        <begin position="37"/>
        <end position="59"/>
    </location>
</feature>
<comment type="caution">
    <text evidence="2">The sequence shown here is derived from an EMBL/GenBank/DDBJ whole genome shotgun (WGS) entry which is preliminary data.</text>
</comment>
<name>A0ABV6YUB6_UNCC1</name>
<evidence type="ECO:0008006" key="4">
    <source>
        <dbReference type="Google" id="ProtNLM"/>
    </source>
</evidence>
<accession>A0ABV6YUB6</accession>
<gene>
    <name evidence="2" type="ORF">ACFL27_06235</name>
</gene>